<keyword evidence="1" id="KW-0479">Metal-binding</keyword>
<dbReference type="Pfam" id="PF13499">
    <property type="entry name" value="EF-hand_7"/>
    <property type="match status" value="1"/>
</dbReference>
<evidence type="ECO:0000256" key="3">
    <source>
        <dbReference type="SAM" id="MobiDB-lite"/>
    </source>
</evidence>
<protein>
    <submittedName>
        <fullName evidence="6">EF-hand domain-containing protein</fullName>
    </submittedName>
</protein>
<feature type="compositionally biased region" description="Basic and acidic residues" evidence="3">
    <location>
        <begin position="476"/>
        <end position="490"/>
    </location>
</feature>
<dbReference type="PROSITE" id="PS00018">
    <property type="entry name" value="EF_HAND_1"/>
    <property type="match status" value="6"/>
</dbReference>
<evidence type="ECO:0000256" key="2">
    <source>
        <dbReference type="ARBA" id="ARBA00022737"/>
    </source>
</evidence>
<feature type="region of interest" description="Disordered" evidence="3">
    <location>
        <begin position="459"/>
        <end position="490"/>
    </location>
</feature>
<gene>
    <name evidence="6" type="ORF">J8F10_00310</name>
</gene>
<evidence type="ECO:0000256" key="1">
    <source>
        <dbReference type="ARBA" id="ARBA00022723"/>
    </source>
</evidence>
<feature type="chain" id="PRO_5045251936" evidence="4">
    <location>
        <begin position="20"/>
        <end position="520"/>
    </location>
</feature>
<sequence length="520" mass="54613">MIRVLATMVLVGAGAPLFAVDSPAPVELVLLAGDRPVRIELFAEVDGRSVGAAWDAAFDRLLAFYDANGDAALSEVEAARLPSAFGVRQVLWGQVSPQAGGPPPFRELDANGDKKVTPDELAAWYRRAGAGVTVGAGTAPGTDKLTAALVKALDADGDGRVTEKEFKNAPSALRKIDANDDELVTPGELVARAAYPGAAGTTRLAPPGAEPAPAPVFPALVLSANASNAHWASELIRRRDANADGALDAKESDFESAAFAKLDTDGNGKLSATELAGWRKLPADATWHLRLGASTGVKSGEGVRWEKGHVRLDLRADGGRVGEQVGAARKRFLAQFAAADADRDGVLTADEAAKPKPSPMRAVLATADRDGDGRLSEKELVAWLDLQDAFAAAHVLVSVLDLGPGLFEILDADHDGALAFRELRAGWDRLTAAGCVTNGALDRTKLPRQFVAVVSRGQPAAPLGRAPRPGPAWFKAMDRNGDGDVSRREFTGPADVFDKLDLDKDGLLSAEEASKTDPKK</sequence>
<evidence type="ECO:0000256" key="4">
    <source>
        <dbReference type="SAM" id="SignalP"/>
    </source>
</evidence>
<feature type="signal peptide" evidence="4">
    <location>
        <begin position="1"/>
        <end position="19"/>
    </location>
</feature>
<organism evidence="6 7">
    <name type="scientific">Gemmata palustris</name>
    <dbReference type="NCBI Taxonomy" id="2822762"/>
    <lineage>
        <taxon>Bacteria</taxon>
        <taxon>Pseudomonadati</taxon>
        <taxon>Planctomycetota</taxon>
        <taxon>Planctomycetia</taxon>
        <taxon>Gemmatales</taxon>
        <taxon>Gemmataceae</taxon>
        <taxon>Gemmata</taxon>
    </lineage>
</organism>
<proteinExistence type="predicted"/>
<evidence type="ECO:0000313" key="7">
    <source>
        <dbReference type="Proteomes" id="UP000676565"/>
    </source>
</evidence>
<dbReference type="InterPro" id="IPR018247">
    <property type="entry name" value="EF_Hand_1_Ca_BS"/>
</dbReference>
<name>A0ABS5BLH1_9BACT</name>
<comment type="caution">
    <text evidence="6">The sequence shown here is derived from an EMBL/GenBank/DDBJ whole genome shotgun (WGS) entry which is preliminary data.</text>
</comment>
<keyword evidence="7" id="KW-1185">Reference proteome</keyword>
<dbReference type="RefSeq" id="WP_210651484.1">
    <property type="nucleotide sequence ID" value="NZ_JAGKQQ010000001.1"/>
</dbReference>
<dbReference type="InterPro" id="IPR011992">
    <property type="entry name" value="EF-hand-dom_pair"/>
</dbReference>
<accession>A0ABS5BLH1</accession>
<evidence type="ECO:0000313" key="6">
    <source>
        <dbReference type="EMBL" id="MBP3953743.1"/>
    </source>
</evidence>
<evidence type="ECO:0000259" key="5">
    <source>
        <dbReference type="PROSITE" id="PS50222"/>
    </source>
</evidence>
<dbReference type="InterPro" id="IPR002048">
    <property type="entry name" value="EF_hand_dom"/>
</dbReference>
<dbReference type="SMART" id="SM00054">
    <property type="entry name" value="EFh"/>
    <property type="match status" value="6"/>
</dbReference>
<dbReference type="PANTHER" id="PTHR10827:SF98">
    <property type="entry name" value="45 KDA CALCIUM-BINDING PROTEIN"/>
    <property type="match status" value="1"/>
</dbReference>
<keyword evidence="2" id="KW-0677">Repeat</keyword>
<dbReference type="Gene3D" id="1.10.238.10">
    <property type="entry name" value="EF-hand"/>
    <property type="match status" value="5"/>
</dbReference>
<feature type="domain" description="EF-hand" evidence="5">
    <location>
        <begin position="355"/>
        <end position="390"/>
    </location>
</feature>
<dbReference type="PROSITE" id="PS50222">
    <property type="entry name" value="EF_HAND_2"/>
    <property type="match status" value="3"/>
</dbReference>
<dbReference type="EMBL" id="JAGKQQ010000001">
    <property type="protein sequence ID" value="MBP3953743.1"/>
    <property type="molecule type" value="Genomic_DNA"/>
</dbReference>
<feature type="domain" description="EF-hand" evidence="5">
    <location>
        <begin position="141"/>
        <end position="176"/>
    </location>
</feature>
<dbReference type="SUPFAM" id="SSF47473">
    <property type="entry name" value="EF-hand"/>
    <property type="match status" value="2"/>
</dbReference>
<dbReference type="CDD" id="cd00051">
    <property type="entry name" value="EFh"/>
    <property type="match status" value="1"/>
</dbReference>
<feature type="domain" description="EF-hand" evidence="5">
    <location>
        <begin position="105"/>
        <end position="131"/>
    </location>
</feature>
<dbReference type="PANTHER" id="PTHR10827">
    <property type="entry name" value="RETICULOCALBIN"/>
    <property type="match status" value="1"/>
</dbReference>
<dbReference type="Proteomes" id="UP000676565">
    <property type="component" value="Unassembled WGS sequence"/>
</dbReference>
<reference evidence="6 7" key="1">
    <citation type="submission" date="2021-04" db="EMBL/GenBank/DDBJ databases">
        <authorList>
            <person name="Ivanova A."/>
        </authorList>
    </citation>
    <scope>NUCLEOTIDE SEQUENCE [LARGE SCALE GENOMIC DNA]</scope>
    <source>
        <strain evidence="6 7">G18</strain>
    </source>
</reference>
<keyword evidence="4" id="KW-0732">Signal</keyword>
<dbReference type="Pfam" id="PF13202">
    <property type="entry name" value="EF-hand_5"/>
    <property type="match status" value="5"/>
</dbReference>